<dbReference type="GO" id="GO:0016832">
    <property type="term" value="F:aldehyde-lyase activity"/>
    <property type="evidence" value="ECO:0007669"/>
    <property type="project" value="InterPro"/>
</dbReference>
<evidence type="ECO:0000256" key="1">
    <source>
        <dbReference type="ARBA" id="ARBA00022679"/>
    </source>
</evidence>
<dbReference type="PANTHER" id="PTHR43018">
    <property type="entry name" value="PHOSPHO-2-DEHYDRO-3-DEOXYHEPTONATE ALDOLASE"/>
    <property type="match status" value="1"/>
</dbReference>
<name>A0AA37BR37_9ARCH</name>
<dbReference type="NCBIfam" id="TIGR01361">
    <property type="entry name" value="DAHP_synth_Bsub"/>
    <property type="match status" value="1"/>
</dbReference>
<dbReference type="GO" id="GO:0016740">
    <property type="term" value="F:transferase activity"/>
    <property type="evidence" value="ECO:0007669"/>
    <property type="project" value="UniProtKB-KW"/>
</dbReference>
<dbReference type="NCBIfam" id="NF009239">
    <property type="entry name" value="PRK12595.1"/>
    <property type="match status" value="1"/>
</dbReference>
<evidence type="ECO:0000313" key="4">
    <source>
        <dbReference type="Proteomes" id="UP000632195"/>
    </source>
</evidence>
<evidence type="ECO:0000259" key="2">
    <source>
        <dbReference type="Pfam" id="PF00793"/>
    </source>
</evidence>
<dbReference type="RefSeq" id="WP_188680658.1">
    <property type="nucleotide sequence ID" value="NZ_BMNY01000001.1"/>
</dbReference>
<dbReference type="Gene3D" id="3.20.20.70">
    <property type="entry name" value="Aldolase class I"/>
    <property type="match status" value="1"/>
</dbReference>
<protein>
    <recommendedName>
        <fullName evidence="2">DAHP synthetase I/KDSA domain-containing protein</fullName>
    </recommendedName>
</protein>
<dbReference type="NCBIfam" id="NF006421">
    <property type="entry name" value="PRK08673.1"/>
    <property type="match status" value="1"/>
</dbReference>
<sequence length="250" mass="27701">MRDFMFIAGPCAVESREQIMEAAHFLSSLGIRYLRGGAFKPRTDPDSFQGLGEAGLRYLREAADTYGMKVVSEVMSEEQIPLAEELIDVLQIGSRNCQNFSLLRKVGAVGKPVLLKRGFGMTVDEFLKASRYIEKEGNTEIILVERGIRTFEQSTRFTLDISAVPVIKERCSYPVVVDPSHPAGQRRYVEPLALAGVAAGADGLMVEVHPDPDRALSDARQQLDFQSFARLHSRVQALLSSLSPIDQEAR</sequence>
<gene>
    <name evidence="3" type="ORF">GCM10007108_08890</name>
</gene>
<keyword evidence="4" id="KW-1185">Reference proteome</keyword>
<accession>A0AA37BR37</accession>
<reference evidence="3" key="1">
    <citation type="journal article" date="2014" name="Int. J. Syst. Evol. Microbiol.">
        <title>Complete genome sequence of Corynebacterium casei LMG S-19264T (=DSM 44701T), isolated from a smear-ripened cheese.</title>
        <authorList>
            <consortium name="US DOE Joint Genome Institute (JGI-PGF)"/>
            <person name="Walter F."/>
            <person name="Albersmeier A."/>
            <person name="Kalinowski J."/>
            <person name="Ruckert C."/>
        </authorList>
    </citation>
    <scope>NUCLEOTIDE SEQUENCE</scope>
    <source>
        <strain evidence="3">JCM 13583</strain>
    </source>
</reference>
<evidence type="ECO:0000313" key="3">
    <source>
        <dbReference type="EMBL" id="GGM73049.1"/>
    </source>
</evidence>
<dbReference type="EMBL" id="BMNY01000001">
    <property type="protein sequence ID" value="GGM73049.1"/>
    <property type="molecule type" value="Genomic_DNA"/>
</dbReference>
<dbReference type="PANTHER" id="PTHR43018:SF2">
    <property type="entry name" value="PHOSPHO-2-DEHYDRO-3-DEOXYHEPTONATE ALDOLASE"/>
    <property type="match status" value="1"/>
</dbReference>
<reference evidence="3" key="2">
    <citation type="submission" date="2022-09" db="EMBL/GenBank/DDBJ databases">
        <authorList>
            <person name="Sun Q."/>
            <person name="Ohkuma M."/>
        </authorList>
    </citation>
    <scope>NUCLEOTIDE SEQUENCE</scope>
    <source>
        <strain evidence="3">JCM 13583</strain>
    </source>
</reference>
<feature type="domain" description="DAHP synthetase I/KDSA" evidence="2">
    <location>
        <begin position="4"/>
        <end position="235"/>
    </location>
</feature>
<comment type="caution">
    <text evidence="3">The sequence shown here is derived from an EMBL/GenBank/DDBJ whole genome shotgun (WGS) entry which is preliminary data.</text>
</comment>
<proteinExistence type="predicted"/>
<dbReference type="InterPro" id="IPR013785">
    <property type="entry name" value="Aldolase_TIM"/>
</dbReference>
<dbReference type="Pfam" id="PF00793">
    <property type="entry name" value="DAHP_synth_1"/>
    <property type="match status" value="1"/>
</dbReference>
<dbReference type="SUPFAM" id="SSF51569">
    <property type="entry name" value="Aldolase"/>
    <property type="match status" value="1"/>
</dbReference>
<dbReference type="GO" id="GO:0009073">
    <property type="term" value="P:aromatic amino acid family biosynthetic process"/>
    <property type="evidence" value="ECO:0007669"/>
    <property type="project" value="InterPro"/>
</dbReference>
<dbReference type="InterPro" id="IPR052899">
    <property type="entry name" value="Class-I_DAHP_synthase"/>
</dbReference>
<dbReference type="InterPro" id="IPR006218">
    <property type="entry name" value="DAHP1/KDSA"/>
</dbReference>
<dbReference type="AlphaFoldDB" id="A0AA37BR37"/>
<organism evidence="3 4">
    <name type="scientific">Thermogymnomonas acidicola</name>
    <dbReference type="NCBI Taxonomy" id="399579"/>
    <lineage>
        <taxon>Archaea</taxon>
        <taxon>Methanobacteriati</taxon>
        <taxon>Thermoplasmatota</taxon>
        <taxon>Thermoplasmata</taxon>
        <taxon>Thermoplasmatales</taxon>
        <taxon>Thermogymnomonas</taxon>
    </lineage>
</organism>
<dbReference type="Proteomes" id="UP000632195">
    <property type="component" value="Unassembled WGS sequence"/>
</dbReference>
<keyword evidence="1" id="KW-0808">Transferase</keyword>
<dbReference type="InterPro" id="IPR006268">
    <property type="entry name" value="DAHP_syn_2"/>
</dbReference>